<dbReference type="RefSeq" id="WP_300953625.1">
    <property type="nucleotide sequence ID" value="NZ_JAUHJQ010000007.1"/>
</dbReference>
<evidence type="ECO:0000313" key="2">
    <source>
        <dbReference type="EMBL" id="MDN4174531.1"/>
    </source>
</evidence>
<evidence type="ECO:0008006" key="4">
    <source>
        <dbReference type="Google" id="ProtNLM"/>
    </source>
</evidence>
<evidence type="ECO:0000256" key="1">
    <source>
        <dbReference type="SAM" id="SignalP"/>
    </source>
</evidence>
<reference evidence="2" key="1">
    <citation type="submission" date="2023-06" db="EMBL/GenBank/DDBJ databases">
        <title>Draft genome sequence of Nocardioides sp. SOB77.</title>
        <authorList>
            <person name="Zhang G."/>
        </authorList>
    </citation>
    <scope>NUCLEOTIDE SEQUENCE</scope>
    <source>
        <strain evidence="2">SOB77</strain>
    </source>
</reference>
<sequence length="138" mass="14670">MRTLSLLAASVLVTAGLAATAPAAVAEPYPGTVFTACDIGGRANVPDAKPRPRSTVHVKTAGTASPAGTLKVTYLRMKGGYKSKQSVAYSGRSKGFAGPRLAKRGRYKVSVRFVPRAGSVWKPCSDQYFLTRVKVVRR</sequence>
<accession>A0ABT8FIL2</accession>
<feature type="chain" id="PRO_5047374188" description="Secreted protein" evidence="1">
    <location>
        <begin position="27"/>
        <end position="138"/>
    </location>
</feature>
<keyword evidence="3" id="KW-1185">Reference proteome</keyword>
<keyword evidence="1" id="KW-0732">Signal</keyword>
<protein>
    <recommendedName>
        <fullName evidence="4">Secreted protein</fullName>
    </recommendedName>
</protein>
<proteinExistence type="predicted"/>
<evidence type="ECO:0000313" key="3">
    <source>
        <dbReference type="Proteomes" id="UP001168620"/>
    </source>
</evidence>
<organism evidence="2 3">
    <name type="scientific">Nocardioides oceani</name>
    <dbReference type="NCBI Taxonomy" id="3058369"/>
    <lineage>
        <taxon>Bacteria</taxon>
        <taxon>Bacillati</taxon>
        <taxon>Actinomycetota</taxon>
        <taxon>Actinomycetes</taxon>
        <taxon>Propionibacteriales</taxon>
        <taxon>Nocardioidaceae</taxon>
        <taxon>Nocardioides</taxon>
    </lineage>
</organism>
<comment type="caution">
    <text evidence="2">The sequence shown here is derived from an EMBL/GenBank/DDBJ whole genome shotgun (WGS) entry which is preliminary data.</text>
</comment>
<feature type="signal peptide" evidence="1">
    <location>
        <begin position="1"/>
        <end position="26"/>
    </location>
</feature>
<gene>
    <name evidence="2" type="ORF">QWY28_16340</name>
</gene>
<dbReference type="Proteomes" id="UP001168620">
    <property type="component" value="Unassembled WGS sequence"/>
</dbReference>
<dbReference type="EMBL" id="JAUHJQ010000007">
    <property type="protein sequence ID" value="MDN4174531.1"/>
    <property type="molecule type" value="Genomic_DNA"/>
</dbReference>
<name>A0ABT8FIL2_9ACTN</name>